<evidence type="ECO:0000256" key="3">
    <source>
        <dbReference type="ARBA" id="ARBA00023163"/>
    </source>
</evidence>
<comment type="caution">
    <text evidence="6">The sequence shown here is derived from an EMBL/GenBank/DDBJ whole genome shotgun (WGS) entry which is preliminary data.</text>
</comment>
<dbReference type="SUPFAM" id="SSF51182">
    <property type="entry name" value="RmlC-like cupins"/>
    <property type="match status" value="1"/>
</dbReference>
<dbReference type="PANTHER" id="PTHR46796:SF13">
    <property type="entry name" value="HTH-TYPE TRANSCRIPTIONAL ACTIVATOR RHAS"/>
    <property type="match status" value="1"/>
</dbReference>
<dbReference type="PANTHER" id="PTHR46796">
    <property type="entry name" value="HTH-TYPE TRANSCRIPTIONAL ACTIVATOR RHAS-RELATED"/>
    <property type="match status" value="1"/>
</dbReference>
<dbReference type="Gene3D" id="1.10.10.60">
    <property type="entry name" value="Homeodomain-like"/>
    <property type="match status" value="2"/>
</dbReference>
<feature type="region of interest" description="Disordered" evidence="4">
    <location>
        <begin position="70"/>
        <end position="110"/>
    </location>
</feature>
<feature type="domain" description="HTH araC/xylS-type" evidence="5">
    <location>
        <begin position="215"/>
        <end position="313"/>
    </location>
</feature>
<keyword evidence="2" id="KW-0238">DNA-binding</keyword>
<dbReference type="EMBL" id="BAAAWD010000019">
    <property type="protein sequence ID" value="GAA3032495.1"/>
    <property type="molecule type" value="Genomic_DNA"/>
</dbReference>
<organism evidence="6 7">
    <name type="scientific">Streptosporangium longisporum</name>
    <dbReference type="NCBI Taxonomy" id="46187"/>
    <lineage>
        <taxon>Bacteria</taxon>
        <taxon>Bacillati</taxon>
        <taxon>Actinomycetota</taxon>
        <taxon>Actinomycetes</taxon>
        <taxon>Streptosporangiales</taxon>
        <taxon>Streptosporangiaceae</taxon>
        <taxon>Streptosporangium</taxon>
    </lineage>
</organism>
<dbReference type="InterPro" id="IPR050204">
    <property type="entry name" value="AraC_XylS_family_regulators"/>
</dbReference>
<dbReference type="RefSeq" id="WP_344904062.1">
    <property type="nucleotide sequence ID" value="NZ_BAAAWD010000019.1"/>
</dbReference>
<dbReference type="InterPro" id="IPR018060">
    <property type="entry name" value="HTH_AraC"/>
</dbReference>
<dbReference type="PROSITE" id="PS01124">
    <property type="entry name" value="HTH_ARAC_FAMILY_2"/>
    <property type="match status" value="1"/>
</dbReference>
<dbReference type="Pfam" id="PF12852">
    <property type="entry name" value="Cupin_6"/>
    <property type="match status" value="1"/>
</dbReference>
<dbReference type="InterPro" id="IPR032783">
    <property type="entry name" value="AraC_lig"/>
</dbReference>
<keyword evidence="1" id="KW-0805">Transcription regulation</keyword>
<dbReference type="InterPro" id="IPR009057">
    <property type="entry name" value="Homeodomain-like_sf"/>
</dbReference>
<evidence type="ECO:0000313" key="6">
    <source>
        <dbReference type="EMBL" id="GAA3032495.1"/>
    </source>
</evidence>
<keyword evidence="7" id="KW-1185">Reference proteome</keyword>
<dbReference type="SMART" id="SM00342">
    <property type="entry name" value="HTH_ARAC"/>
    <property type="match status" value="1"/>
</dbReference>
<gene>
    <name evidence="6" type="ORF">GCM10017559_69710</name>
</gene>
<evidence type="ECO:0000256" key="2">
    <source>
        <dbReference type="ARBA" id="ARBA00023125"/>
    </source>
</evidence>
<evidence type="ECO:0000256" key="1">
    <source>
        <dbReference type="ARBA" id="ARBA00023015"/>
    </source>
</evidence>
<sequence length="320" mass="33116">MDVLSDVVTAARAGLPHSARMLRTAPFGRSLPATGGAGFHAVLRGTAWLIPPDGDPIPLGTGDVVFLPRGGAHGLADSPSTPLTGASPAVPRSGPGRGTAPAGDGDTAPAGGAGPATVILCGAYLLDRSRAHPLLEELPEIVHLGTGAGRHPGLGSAAGLLGEELERSRPGSDAMVPALLDVLLLQILRAWLDERAGDGATTTGWSAALHDPAVAAALRAIHGEPGRRWSVEELGRHAGLSRAAFARRFTSLVGRPPLAYLTWWRMSVAARLLHDSDAPSSAVAARVGYASEFAFAHAFKRAYGLPPGAYRRRERVRAGE</sequence>
<keyword evidence="3" id="KW-0804">Transcription</keyword>
<accession>A0ABP6L648</accession>
<name>A0ABP6L648_9ACTN</name>
<evidence type="ECO:0000256" key="4">
    <source>
        <dbReference type="SAM" id="MobiDB-lite"/>
    </source>
</evidence>
<dbReference type="SUPFAM" id="SSF46689">
    <property type="entry name" value="Homeodomain-like"/>
    <property type="match status" value="2"/>
</dbReference>
<evidence type="ECO:0000313" key="7">
    <source>
        <dbReference type="Proteomes" id="UP001499930"/>
    </source>
</evidence>
<reference evidence="7" key="1">
    <citation type="journal article" date="2019" name="Int. J. Syst. Evol. Microbiol.">
        <title>The Global Catalogue of Microorganisms (GCM) 10K type strain sequencing project: providing services to taxonomists for standard genome sequencing and annotation.</title>
        <authorList>
            <consortium name="The Broad Institute Genomics Platform"/>
            <consortium name="The Broad Institute Genome Sequencing Center for Infectious Disease"/>
            <person name="Wu L."/>
            <person name="Ma J."/>
        </authorList>
    </citation>
    <scope>NUCLEOTIDE SEQUENCE [LARGE SCALE GENOMIC DNA]</scope>
    <source>
        <strain evidence="7">JCM 3106</strain>
    </source>
</reference>
<feature type="compositionally biased region" description="Low complexity" evidence="4">
    <location>
        <begin position="98"/>
        <end position="110"/>
    </location>
</feature>
<dbReference type="Proteomes" id="UP001499930">
    <property type="component" value="Unassembled WGS sequence"/>
</dbReference>
<proteinExistence type="predicted"/>
<protein>
    <submittedName>
        <fullName evidence="6">AraC family transcriptional regulator</fullName>
    </submittedName>
</protein>
<dbReference type="InterPro" id="IPR011051">
    <property type="entry name" value="RmlC_Cupin_sf"/>
</dbReference>
<evidence type="ECO:0000259" key="5">
    <source>
        <dbReference type="PROSITE" id="PS01124"/>
    </source>
</evidence>
<dbReference type="Pfam" id="PF12833">
    <property type="entry name" value="HTH_18"/>
    <property type="match status" value="1"/>
</dbReference>